<reference evidence="1 2" key="1">
    <citation type="journal article" date="2019" name="Nat. Ecol. Evol.">
        <title>Megaphylogeny resolves global patterns of mushroom evolution.</title>
        <authorList>
            <person name="Varga T."/>
            <person name="Krizsan K."/>
            <person name="Foldi C."/>
            <person name="Dima B."/>
            <person name="Sanchez-Garcia M."/>
            <person name="Sanchez-Ramirez S."/>
            <person name="Szollosi G.J."/>
            <person name="Szarkandi J.G."/>
            <person name="Papp V."/>
            <person name="Albert L."/>
            <person name="Andreopoulos W."/>
            <person name="Angelini C."/>
            <person name="Antonin V."/>
            <person name="Barry K.W."/>
            <person name="Bougher N.L."/>
            <person name="Buchanan P."/>
            <person name="Buyck B."/>
            <person name="Bense V."/>
            <person name="Catcheside P."/>
            <person name="Chovatia M."/>
            <person name="Cooper J."/>
            <person name="Damon W."/>
            <person name="Desjardin D."/>
            <person name="Finy P."/>
            <person name="Geml J."/>
            <person name="Haridas S."/>
            <person name="Hughes K."/>
            <person name="Justo A."/>
            <person name="Karasinski D."/>
            <person name="Kautmanova I."/>
            <person name="Kiss B."/>
            <person name="Kocsube S."/>
            <person name="Kotiranta H."/>
            <person name="LaButti K.M."/>
            <person name="Lechner B.E."/>
            <person name="Liimatainen K."/>
            <person name="Lipzen A."/>
            <person name="Lukacs Z."/>
            <person name="Mihaltcheva S."/>
            <person name="Morgado L.N."/>
            <person name="Niskanen T."/>
            <person name="Noordeloos M.E."/>
            <person name="Ohm R.A."/>
            <person name="Ortiz-Santana B."/>
            <person name="Ovrebo C."/>
            <person name="Racz N."/>
            <person name="Riley R."/>
            <person name="Savchenko A."/>
            <person name="Shiryaev A."/>
            <person name="Soop K."/>
            <person name="Spirin V."/>
            <person name="Szebenyi C."/>
            <person name="Tomsovsky M."/>
            <person name="Tulloss R.E."/>
            <person name="Uehling J."/>
            <person name="Grigoriev I.V."/>
            <person name="Vagvolgyi C."/>
            <person name="Papp T."/>
            <person name="Martin F.M."/>
            <person name="Miettinen O."/>
            <person name="Hibbett D.S."/>
            <person name="Nagy L.G."/>
        </authorList>
    </citation>
    <scope>NUCLEOTIDE SEQUENCE [LARGE SCALE GENOMIC DNA]</scope>
    <source>
        <strain evidence="1 2">NL-1719</strain>
    </source>
</reference>
<accession>A0ACD3B6I7</accession>
<evidence type="ECO:0000313" key="2">
    <source>
        <dbReference type="Proteomes" id="UP000308600"/>
    </source>
</evidence>
<evidence type="ECO:0000313" key="1">
    <source>
        <dbReference type="EMBL" id="TFK73693.1"/>
    </source>
</evidence>
<dbReference type="EMBL" id="ML208273">
    <property type="protein sequence ID" value="TFK73693.1"/>
    <property type="molecule type" value="Genomic_DNA"/>
</dbReference>
<keyword evidence="2" id="KW-1185">Reference proteome</keyword>
<sequence length="252" mass="27882">MSNMLLYTQSYRSSSRHESPAHSLWVGEEVHRKVTYVDPSGRYGSLPVFSPVVGQGNRLNTTRGIIDTLKQSFFSAVRKVQLSVTTEESHYRWLHPEDRLSANAELDQPLVQSPTDINDISLAPHQPEYAQSSATLNSAAASTQLGTLTPAGAQLSEEPATRPPSYSFHVYPAPVQPRQPVRQVALRPGESSRTQSRRSSRRVRTSRTSLDRLSVEIRAIEADETITKWAMGSLLALAVLAFLSTCVVDKKP</sequence>
<organism evidence="1 2">
    <name type="scientific">Pluteus cervinus</name>
    <dbReference type="NCBI Taxonomy" id="181527"/>
    <lineage>
        <taxon>Eukaryota</taxon>
        <taxon>Fungi</taxon>
        <taxon>Dikarya</taxon>
        <taxon>Basidiomycota</taxon>
        <taxon>Agaricomycotina</taxon>
        <taxon>Agaricomycetes</taxon>
        <taxon>Agaricomycetidae</taxon>
        <taxon>Agaricales</taxon>
        <taxon>Pluteineae</taxon>
        <taxon>Pluteaceae</taxon>
        <taxon>Pluteus</taxon>
    </lineage>
</organism>
<proteinExistence type="predicted"/>
<protein>
    <submittedName>
        <fullName evidence="1">Uncharacterized protein</fullName>
    </submittedName>
</protein>
<name>A0ACD3B6I7_9AGAR</name>
<gene>
    <name evidence="1" type="ORF">BDN72DRAFT_956263</name>
</gene>
<dbReference type="Proteomes" id="UP000308600">
    <property type="component" value="Unassembled WGS sequence"/>
</dbReference>